<keyword evidence="2" id="KW-1185">Reference proteome</keyword>
<gene>
    <name evidence="1" type="ORF">CKO40_10590</name>
</gene>
<evidence type="ECO:0000313" key="1">
    <source>
        <dbReference type="EMBL" id="MBK1704974.1"/>
    </source>
</evidence>
<name>A0AAJ0X9N0_9GAMM</name>
<protein>
    <submittedName>
        <fullName evidence="1">Uncharacterized protein</fullName>
    </submittedName>
</protein>
<dbReference type="AlphaFoldDB" id="A0AAJ0X9N0"/>
<proteinExistence type="predicted"/>
<sequence length="60" mass="6911">MRWNEIERSPFCIDWLAPLEWRLTAVFALGIALRLLALPADAEVISNKDVQPIESTRARF</sequence>
<reference evidence="1" key="2">
    <citation type="journal article" date="2020" name="Microorganisms">
        <title>Osmotic Adaptation and Compatible Solute Biosynthesis of Phototrophic Bacteria as Revealed from Genome Analyses.</title>
        <authorList>
            <person name="Imhoff J.F."/>
            <person name="Rahn T."/>
            <person name="Kunzel S."/>
            <person name="Keller A."/>
            <person name="Neulinger S.C."/>
        </authorList>
    </citation>
    <scope>NUCLEOTIDE SEQUENCE</scope>
    <source>
        <strain evidence="1">DSM 11080</strain>
    </source>
</reference>
<evidence type="ECO:0000313" key="2">
    <source>
        <dbReference type="Proteomes" id="UP001296776"/>
    </source>
</evidence>
<accession>A0AAJ0X9N0</accession>
<dbReference type="EMBL" id="NRSJ01000017">
    <property type="protein sequence ID" value="MBK1704974.1"/>
    <property type="molecule type" value="Genomic_DNA"/>
</dbReference>
<dbReference type="Proteomes" id="UP001296776">
    <property type="component" value="Unassembled WGS sequence"/>
</dbReference>
<reference evidence="1" key="1">
    <citation type="submission" date="2017-08" db="EMBL/GenBank/DDBJ databases">
        <authorList>
            <person name="Imhoff J.F."/>
            <person name="Rahn T."/>
            <person name="Kuenzel S."/>
            <person name="Neulinger S.C."/>
        </authorList>
    </citation>
    <scope>NUCLEOTIDE SEQUENCE</scope>
    <source>
        <strain evidence="1">DSM 11080</strain>
    </source>
</reference>
<comment type="caution">
    <text evidence="1">The sequence shown here is derived from an EMBL/GenBank/DDBJ whole genome shotgun (WGS) entry which is preliminary data.</text>
</comment>
<organism evidence="1 2">
    <name type="scientific">Halochromatium glycolicum</name>
    <dbReference type="NCBI Taxonomy" id="85075"/>
    <lineage>
        <taxon>Bacteria</taxon>
        <taxon>Pseudomonadati</taxon>
        <taxon>Pseudomonadota</taxon>
        <taxon>Gammaproteobacteria</taxon>
        <taxon>Chromatiales</taxon>
        <taxon>Chromatiaceae</taxon>
        <taxon>Halochromatium</taxon>
    </lineage>
</organism>